<dbReference type="AlphaFoldDB" id="A0A3B3D0U9"/>
<dbReference type="GO" id="GO:0006644">
    <property type="term" value="P:phospholipid metabolic process"/>
    <property type="evidence" value="ECO:0007669"/>
    <property type="project" value="InterPro"/>
</dbReference>
<name>A0A3B3D0U9_ORYME</name>
<evidence type="ECO:0000256" key="2">
    <source>
        <dbReference type="ARBA" id="ARBA00004613"/>
    </source>
</evidence>
<dbReference type="GO" id="GO:0046872">
    <property type="term" value="F:metal ion binding"/>
    <property type="evidence" value="ECO:0007669"/>
    <property type="project" value="UniProtKB-KW"/>
</dbReference>
<evidence type="ECO:0000313" key="13">
    <source>
        <dbReference type="Proteomes" id="UP000261560"/>
    </source>
</evidence>
<feature type="compositionally biased region" description="Basic and acidic residues" evidence="10">
    <location>
        <begin position="421"/>
        <end position="438"/>
    </location>
</feature>
<evidence type="ECO:0000256" key="8">
    <source>
        <dbReference type="ARBA" id="ARBA00023098"/>
    </source>
</evidence>
<evidence type="ECO:0000256" key="7">
    <source>
        <dbReference type="ARBA" id="ARBA00022837"/>
    </source>
</evidence>
<reference evidence="12" key="2">
    <citation type="submission" date="2025-09" db="UniProtKB">
        <authorList>
            <consortium name="Ensembl"/>
        </authorList>
    </citation>
    <scope>IDENTIFICATION</scope>
</reference>
<feature type="region of interest" description="Disordered" evidence="10">
    <location>
        <begin position="591"/>
        <end position="622"/>
    </location>
</feature>
<evidence type="ECO:0000256" key="10">
    <source>
        <dbReference type="SAM" id="MobiDB-lite"/>
    </source>
</evidence>
<feature type="compositionally biased region" description="Polar residues" evidence="10">
    <location>
        <begin position="610"/>
        <end position="619"/>
    </location>
</feature>
<dbReference type="Ensembl" id="ENSOMET00000012138.1">
    <property type="protein sequence ID" value="ENSOMEP00000023471.1"/>
    <property type="gene ID" value="ENSOMEG00000003598.1"/>
</dbReference>
<dbReference type="GeneID" id="112150023"/>
<dbReference type="PaxDb" id="30732-ENSOMEP00000023471"/>
<dbReference type="SUPFAM" id="SSF48619">
    <property type="entry name" value="Phospholipase A2, PLA2"/>
    <property type="match status" value="1"/>
</dbReference>
<dbReference type="Proteomes" id="UP000261560">
    <property type="component" value="Unplaced"/>
</dbReference>
<dbReference type="KEGG" id="oml:112150023"/>
<dbReference type="Pfam" id="PF05826">
    <property type="entry name" value="Phospholip_A2_2"/>
    <property type="match status" value="1"/>
</dbReference>
<proteinExistence type="predicted"/>
<evidence type="ECO:0000256" key="5">
    <source>
        <dbReference type="ARBA" id="ARBA00022723"/>
    </source>
</evidence>
<dbReference type="InterPro" id="IPR016090">
    <property type="entry name" value="PLA2-like_dom"/>
</dbReference>
<keyword evidence="4" id="KW-0964">Secreted</keyword>
<dbReference type="InterPro" id="IPR036444">
    <property type="entry name" value="PLipase_A2_dom_sf"/>
</dbReference>
<sequence>MWSVFFVFLSYLDRNVVRGDFLRSALEAEKESKETFSVINGTFCAKMSMVGENFLYQVSDGAEVVRTMVSPAGKLVNCSVTVNLMQVKSFMHECRLGLLDHRGGQLADARFARMDESKGMCREFKSRAARRNESARALRRSKRGFTYPGTLWCGAGNMADHYNQLGEFAQTDSCCRTHDHCQHVIHPFSSNFGYTNFKWHSISHCDCDEALKECLRKVNDTSSRVVGQAFFNVLTVPCFEFAYEEQCVERHWYGLCKGYKKLPVAVLKESTPYDFGGIQVIDELTVAPPKKHDGDEKPESTSQSSVSEPSLRNVVTAAEDFIKVLATVSTSQSSPVDSEKDEAQSSEKKKKKKKTGKEKKTGKKQKGKSRRRKQKTAVGVKAEERAVVASPGTKTEEVLTLSNFISESHTQTKINSYDTRGNGEHSNDVMKDEPEKPQDGVSAHLRVQEKPADSGENKDVALTPSTVFVLSDAKTEQGTYEGVKINPEEKTGVASVPPTTLQPARHSVLSTDESLTAIHKVRRERLKVRGGRESRKSRIKVSSAAEQHGFNLNAILSTTLIPPSDPNLAHQTDTSRGKIQVTALSSSLRVLKKQRSKGREPRNRRRKTILPTTSENPDFSLSRFGDLPTVLTTPNAQLAPSPPVKATETETPNIFTTAAPTVNVNLHRQQNRHQRKSRKKAEGGISVPKQTEEVTPAASPDNAIATEKSSADPPMSLLQLSMERARAQFNRKKRRKAAQSSRQQ</sequence>
<dbReference type="FunFam" id="1.20.90.10:FF:000002">
    <property type="entry name" value="Phospholipase A2 group III"/>
    <property type="match status" value="1"/>
</dbReference>
<feature type="compositionally biased region" description="Low complexity" evidence="10">
    <location>
        <begin position="300"/>
        <end position="310"/>
    </location>
</feature>
<dbReference type="GO" id="GO:0050482">
    <property type="term" value="P:arachidonate secretion"/>
    <property type="evidence" value="ECO:0007669"/>
    <property type="project" value="InterPro"/>
</dbReference>
<feature type="region of interest" description="Disordered" evidence="10">
    <location>
        <begin position="479"/>
        <end position="508"/>
    </location>
</feature>
<keyword evidence="6" id="KW-0378">Hydrolase</keyword>
<feature type="compositionally biased region" description="Basic residues" evidence="10">
    <location>
        <begin position="348"/>
        <end position="375"/>
    </location>
</feature>
<evidence type="ECO:0000256" key="6">
    <source>
        <dbReference type="ARBA" id="ARBA00022801"/>
    </source>
</evidence>
<keyword evidence="13" id="KW-1185">Reference proteome</keyword>
<evidence type="ECO:0000313" key="12">
    <source>
        <dbReference type="Ensembl" id="ENSOMEP00000023471.1"/>
    </source>
</evidence>
<keyword evidence="7" id="KW-0106">Calcium</keyword>
<evidence type="ECO:0000256" key="3">
    <source>
        <dbReference type="ARBA" id="ARBA00013278"/>
    </source>
</evidence>
<evidence type="ECO:0000256" key="4">
    <source>
        <dbReference type="ARBA" id="ARBA00022525"/>
    </source>
</evidence>
<reference evidence="12" key="1">
    <citation type="submission" date="2025-08" db="UniProtKB">
        <authorList>
            <consortium name="Ensembl"/>
        </authorList>
    </citation>
    <scope>IDENTIFICATION</scope>
</reference>
<keyword evidence="9" id="KW-1015">Disulfide bond</keyword>
<feature type="region of interest" description="Disordered" evidence="10">
    <location>
        <begin position="668"/>
        <end position="744"/>
    </location>
</feature>
<dbReference type="InterPro" id="IPR033113">
    <property type="entry name" value="PLA2_histidine"/>
</dbReference>
<dbReference type="STRING" id="30732.ENSOMEP00000023471"/>
<feature type="compositionally biased region" description="Polar residues" evidence="10">
    <location>
        <begin position="497"/>
        <end position="508"/>
    </location>
</feature>
<dbReference type="Gene3D" id="1.20.90.10">
    <property type="entry name" value="Phospholipase A2 domain"/>
    <property type="match status" value="1"/>
</dbReference>
<feature type="compositionally biased region" description="Basic residues" evidence="10">
    <location>
        <begin position="669"/>
        <end position="679"/>
    </location>
</feature>
<comment type="subcellular location">
    <subcellularLocation>
        <location evidence="2">Secreted</location>
    </subcellularLocation>
</comment>
<feature type="domain" description="Phospholipase A2-like central" evidence="11">
    <location>
        <begin position="147"/>
        <end position="240"/>
    </location>
</feature>
<feature type="compositionally biased region" description="Basic and acidic residues" evidence="10">
    <location>
        <begin position="290"/>
        <end position="299"/>
    </location>
</feature>
<dbReference type="GO" id="GO:0005576">
    <property type="term" value="C:extracellular region"/>
    <property type="evidence" value="ECO:0007669"/>
    <property type="project" value="UniProtKB-SubCell"/>
</dbReference>
<accession>A0A3B3D0U9</accession>
<protein>
    <recommendedName>
        <fullName evidence="3">phospholipase A2</fullName>
        <ecNumber evidence="3">3.1.1.4</ecNumber>
    </recommendedName>
</protein>
<dbReference type="GO" id="GO:0004623">
    <property type="term" value="F:phospholipase A2 activity"/>
    <property type="evidence" value="ECO:0007669"/>
    <property type="project" value="UniProtKB-EC"/>
</dbReference>
<evidence type="ECO:0000256" key="1">
    <source>
        <dbReference type="ARBA" id="ARBA00001913"/>
    </source>
</evidence>
<dbReference type="CDD" id="cd04704">
    <property type="entry name" value="PLA2_bee_venom_like"/>
    <property type="match status" value="1"/>
</dbReference>
<dbReference type="PROSITE" id="PS00118">
    <property type="entry name" value="PA2_HIS"/>
    <property type="match status" value="1"/>
</dbReference>
<dbReference type="CTD" id="147011"/>
<feature type="compositionally biased region" description="Basic and acidic residues" evidence="10">
    <location>
        <begin position="337"/>
        <end position="347"/>
    </location>
</feature>
<keyword evidence="8" id="KW-0443">Lipid metabolism</keyword>
<dbReference type="GeneTree" id="ENSGT00940000165341"/>
<dbReference type="EC" id="3.1.1.4" evidence="3"/>
<feature type="compositionally biased region" description="Basic residues" evidence="10">
    <location>
        <begin position="591"/>
        <end position="608"/>
    </location>
</feature>
<dbReference type="OrthoDB" id="6075074at2759"/>
<organism evidence="12 13">
    <name type="scientific">Oryzias melastigma</name>
    <name type="common">Marine medaka</name>
    <dbReference type="NCBI Taxonomy" id="30732"/>
    <lineage>
        <taxon>Eukaryota</taxon>
        <taxon>Metazoa</taxon>
        <taxon>Chordata</taxon>
        <taxon>Craniata</taxon>
        <taxon>Vertebrata</taxon>
        <taxon>Euteleostomi</taxon>
        <taxon>Actinopterygii</taxon>
        <taxon>Neopterygii</taxon>
        <taxon>Teleostei</taxon>
        <taxon>Neoteleostei</taxon>
        <taxon>Acanthomorphata</taxon>
        <taxon>Ovalentaria</taxon>
        <taxon>Atherinomorphae</taxon>
        <taxon>Beloniformes</taxon>
        <taxon>Adrianichthyidae</taxon>
        <taxon>Oryziinae</taxon>
        <taxon>Oryzias</taxon>
    </lineage>
</organism>
<evidence type="ECO:0000256" key="9">
    <source>
        <dbReference type="ARBA" id="ARBA00023157"/>
    </source>
</evidence>
<feature type="region of interest" description="Disordered" evidence="10">
    <location>
        <begin position="288"/>
        <end position="310"/>
    </location>
</feature>
<feature type="region of interest" description="Disordered" evidence="10">
    <location>
        <begin position="332"/>
        <end position="460"/>
    </location>
</feature>
<feature type="compositionally biased region" description="Basic and acidic residues" evidence="10">
    <location>
        <begin position="446"/>
        <end position="459"/>
    </location>
</feature>
<dbReference type="OMA" id="MKDEPAM"/>
<comment type="cofactor">
    <cofactor evidence="1">
        <name>Ca(2+)</name>
        <dbReference type="ChEBI" id="CHEBI:29108"/>
    </cofactor>
</comment>
<evidence type="ECO:0000259" key="11">
    <source>
        <dbReference type="Pfam" id="PF05826"/>
    </source>
</evidence>
<dbReference type="PANTHER" id="PTHR12253">
    <property type="entry name" value="RH14732P"/>
    <property type="match status" value="1"/>
</dbReference>
<keyword evidence="5" id="KW-0479">Metal-binding</keyword>
<feature type="compositionally biased region" description="Polar residues" evidence="10">
    <location>
        <begin position="400"/>
        <end position="419"/>
    </location>
</feature>
<dbReference type="RefSeq" id="XP_024133836.1">
    <property type="nucleotide sequence ID" value="XM_024278068.2"/>
</dbReference>